<keyword evidence="5 12" id="KW-0418">Kinase</keyword>
<dbReference type="InterPro" id="IPR017441">
    <property type="entry name" value="Protein_kinase_ATP_BS"/>
</dbReference>
<evidence type="ECO:0000259" key="10">
    <source>
        <dbReference type="PROSITE" id="PS50011"/>
    </source>
</evidence>
<dbReference type="CDD" id="cd00060">
    <property type="entry name" value="FHA"/>
    <property type="match status" value="1"/>
</dbReference>
<proteinExistence type="inferred from homology"/>
<comment type="caution">
    <text evidence="12">The sequence shown here is derived from an EMBL/GenBank/DDBJ whole genome shotgun (WGS) entry which is preliminary data.</text>
</comment>
<name>A0ABT3GQ71_9BACT</name>
<feature type="domain" description="Protein kinase" evidence="10">
    <location>
        <begin position="565"/>
        <end position="840"/>
    </location>
</feature>
<keyword evidence="4 7" id="KW-0547">Nucleotide-binding</keyword>
<dbReference type="EC" id="2.7.11.1" evidence="2"/>
<dbReference type="EMBL" id="JAPDDT010000016">
    <property type="protein sequence ID" value="MCW1925678.1"/>
    <property type="molecule type" value="Genomic_DNA"/>
</dbReference>
<evidence type="ECO:0000256" key="5">
    <source>
        <dbReference type="ARBA" id="ARBA00022777"/>
    </source>
</evidence>
<evidence type="ECO:0000256" key="1">
    <source>
        <dbReference type="ARBA" id="ARBA00010886"/>
    </source>
</evidence>
<evidence type="ECO:0000256" key="6">
    <source>
        <dbReference type="ARBA" id="ARBA00022840"/>
    </source>
</evidence>
<dbReference type="CDD" id="cd14014">
    <property type="entry name" value="STKc_PknB_like"/>
    <property type="match status" value="2"/>
</dbReference>
<dbReference type="Gene3D" id="1.10.510.10">
    <property type="entry name" value="Transferase(Phosphotransferase) domain 1"/>
    <property type="match status" value="2"/>
</dbReference>
<evidence type="ECO:0000256" key="8">
    <source>
        <dbReference type="SAM" id="MobiDB-lite"/>
    </source>
</evidence>
<dbReference type="SMART" id="SM00220">
    <property type="entry name" value="S_TKc"/>
    <property type="match status" value="2"/>
</dbReference>
<dbReference type="PROSITE" id="PS50006">
    <property type="entry name" value="FHA_DOMAIN"/>
    <property type="match status" value="1"/>
</dbReference>
<dbReference type="RefSeq" id="WP_264489785.1">
    <property type="nucleotide sequence ID" value="NZ_JAPDDT010000016.1"/>
</dbReference>
<dbReference type="PANTHER" id="PTHR43671:SF13">
    <property type="entry name" value="SERINE_THREONINE-PROTEIN KINASE NEK2"/>
    <property type="match status" value="1"/>
</dbReference>
<dbReference type="PROSITE" id="PS00108">
    <property type="entry name" value="PROTEIN_KINASE_ST"/>
    <property type="match status" value="1"/>
</dbReference>
<organism evidence="12 13">
    <name type="scientific">Luteolibacter arcticus</name>
    <dbReference type="NCBI Taxonomy" id="1581411"/>
    <lineage>
        <taxon>Bacteria</taxon>
        <taxon>Pseudomonadati</taxon>
        <taxon>Verrucomicrobiota</taxon>
        <taxon>Verrucomicrobiia</taxon>
        <taxon>Verrucomicrobiales</taxon>
        <taxon>Verrucomicrobiaceae</taxon>
        <taxon>Luteolibacter</taxon>
    </lineage>
</organism>
<dbReference type="InterPro" id="IPR035897">
    <property type="entry name" value="Toll_tir_struct_dom_sf"/>
</dbReference>
<evidence type="ECO:0000313" key="13">
    <source>
        <dbReference type="Proteomes" id="UP001320876"/>
    </source>
</evidence>
<feature type="region of interest" description="Disordered" evidence="8">
    <location>
        <begin position="340"/>
        <end position="447"/>
    </location>
</feature>
<dbReference type="InterPro" id="IPR000253">
    <property type="entry name" value="FHA_dom"/>
</dbReference>
<evidence type="ECO:0000256" key="3">
    <source>
        <dbReference type="ARBA" id="ARBA00022679"/>
    </source>
</evidence>
<dbReference type="GO" id="GO:0016301">
    <property type="term" value="F:kinase activity"/>
    <property type="evidence" value="ECO:0007669"/>
    <property type="project" value="UniProtKB-KW"/>
</dbReference>
<evidence type="ECO:0000313" key="12">
    <source>
        <dbReference type="EMBL" id="MCW1925678.1"/>
    </source>
</evidence>
<protein>
    <recommendedName>
        <fullName evidence="2">non-specific serine/threonine protein kinase</fullName>
        <ecNumber evidence="2">2.7.11.1</ecNumber>
    </recommendedName>
</protein>
<evidence type="ECO:0000256" key="7">
    <source>
        <dbReference type="PROSITE-ProRule" id="PRU10141"/>
    </source>
</evidence>
<accession>A0ABT3GQ71</accession>
<feature type="domain" description="TIR" evidence="11">
    <location>
        <begin position="850"/>
        <end position="993"/>
    </location>
</feature>
<dbReference type="InterPro" id="IPR011009">
    <property type="entry name" value="Kinase-like_dom_sf"/>
</dbReference>
<dbReference type="SUPFAM" id="SSF49879">
    <property type="entry name" value="SMAD/FHA domain"/>
    <property type="match status" value="1"/>
</dbReference>
<dbReference type="PROSITE" id="PS50011">
    <property type="entry name" value="PROTEIN_KINASE_DOM"/>
    <property type="match status" value="2"/>
</dbReference>
<dbReference type="InterPro" id="IPR008984">
    <property type="entry name" value="SMAD_FHA_dom_sf"/>
</dbReference>
<dbReference type="InterPro" id="IPR000157">
    <property type="entry name" value="TIR_dom"/>
</dbReference>
<feature type="domain" description="Protein kinase" evidence="10">
    <location>
        <begin position="21"/>
        <end position="296"/>
    </location>
</feature>
<keyword evidence="3" id="KW-0808">Transferase</keyword>
<dbReference type="Gene3D" id="3.30.200.20">
    <property type="entry name" value="Phosphorylase Kinase, domain 1"/>
    <property type="match status" value="2"/>
</dbReference>
<reference evidence="12 13" key="1">
    <citation type="submission" date="2022-10" db="EMBL/GenBank/DDBJ databases">
        <title>Luteolibacter arcticus strain CCTCC AB 2014275, whole genome shotgun sequencing project.</title>
        <authorList>
            <person name="Zhao G."/>
            <person name="Shen L."/>
        </authorList>
    </citation>
    <scope>NUCLEOTIDE SEQUENCE [LARGE SCALE GENOMIC DNA]</scope>
    <source>
        <strain evidence="12 13">CCTCC AB 2014275</strain>
    </source>
</reference>
<dbReference type="SUPFAM" id="SSF56112">
    <property type="entry name" value="Protein kinase-like (PK-like)"/>
    <property type="match status" value="2"/>
</dbReference>
<dbReference type="Proteomes" id="UP001320876">
    <property type="component" value="Unassembled WGS sequence"/>
</dbReference>
<keyword evidence="13" id="KW-1185">Reference proteome</keyword>
<feature type="binding site" evidence="7">
    <location>
        <position position="50"/>
    </location>
    <ligand>
        <name>ATP</name>
        <dbReference type="ChEBI" id="CHEBI:30616"/>
    </ligand>
</feature>
<evidence type="ECO:0000259" key="9">
    <source>
        <dbReference type="PROSITE" id="PS50006"/>
    </source>
</evidence>
<dbReference type="PROSITE" id="PS50104">
    <property type="entry name" value="TIR"/>
    <property type="match status" value="1"/>
</dbReference>
<dbReference type="Pfam" id="PF13676">
    <property type="entry name" value="TIR_2"/>
    <property type="match status" value="1"/>
</dbReference>
<dbReference type="Gene3D" id="2.60.200.20">
    <property type="match status" value="1"/>
</dbReference>
<dbReference type="PROSITE" id="PS00107">
    <property type="entry name" value="PROTEIN_KINASE_ATP"/>
    <property type="match status" value="1"/>
</dbReference>
<evidence type="ECO:0000256" key="4">
    <source>
        <dbReference type="ARBA" id="ARBA00022741"/>
    </source>
</evidence>
<dbReference type="Gene3D" id="3.40.50.10140">
    <property type="entry name" value="Toll/interleukin-1 receptor homology (TIR) domain"/>
    <property type="match status" value="1"/>
</dbReference>
<dbReference type="InterPro" id="IPR000719">
    <property type="entry name" value="Prot_kinase_dom"/>
</dbReference>
<gene>
    <name evidence="12" type="ORF">OKA05_24180</name>
</gene>
<evidence type="ECO:0000256" key="2">
    <source>
        <dbReference type="ARBA" id="ARBA00012513"/>
    </source>
</evidence>
<feature type="domain" description="FHA" evidence="9">
    <location>
        <begin position="471"/>
        <end position="521"/>
    </location>
</feature>
<comment type="similarity">
    <text evidence="1">Belongs to the protein kinase superfamily. NEK Ser/Thr protein kinase family. NIMA subfamily.</text>
</comment>
<dbReference type="Pfam" id="PF00069">
    <property type="entry name" value="Pkinase"/>
    <property type="match status" value="2"/>
</dbReference>
<dbReference type="PANTHER" id="PTHR43671">
    <property type="entry name" value="SERINE/THREONINE-PROTEIN KINASE NEK"/>
    <property type="match status" value="1"/>
</dbReference>
<feature type="compositionally biased region" description="Basic and acidic residues" evidence="8">
    <location>
        <begin position="345"/>
        <end position="359"/>
    </location>
</feature>
<dbReference type="Pfam" id="PF00498">
    <property type="entry name" value="FHA"/>
    <property type="match status" value="1"/>
</dbReference>
<keyword evidence="6 7" id="KW-0067">ATP-binding</keyword>
<dbReference type="SMART" id="SM00240">
    <property type="entry name" value="FHA"/>
    <property type="match status" value="1"/>
</dbReference>
<dbReference type="InterPro" id="IPR050660">
    <property type="entry name" value="NEK_Ser/Thr_kinase"/>
</dbReference>
<sequence length="995" mass="110822">METPTNSNRHALPPGEKVGKFTIQNVLGQGGFGITYLAYDQQLHREVALKELFPVDLVVRSEKTIFPRDASLEKDFQRARSRFIKEGIALARFNHPAVAQVHEIIEGNGTAYIVTKLEEGRTLETYLRDLNKRPDRGEIISLLLPLLDGLKAVHSSGYLHRDIKPSNIMIGYDGQPVLIDFGSARSSIQNRAVMTAVVTPGYAPFEQYSESGDQGPWSDLFSLAGVMVRAIRGETPPDVMGRIVQRSDSDPYVPLHSDPALVEEYGAPLLRSIDKAMSVETDSRPQSAAEWRAMIVADSQETGSAKKSLASQLGILFRKLLPTSAKREREPVVRGVLPDSQFFPKTEDSHATKLGDDKTVSWSRPENGEIVEDSQKTRIIRRSPSHPSDSVSPTEEIDGDERTILQPRPNQSRLLRDEFEASPDLDQTRILGGGGAPGEDYGSPDSSALIITKCPSPERLGQRVVLDRYPFTVGRVRDSDLSIPSDDGMSRTHAVFDSRDDRIYISDAASANGVYVNGVQLPSNTPRQLAYGDEIRLTANTTLTFTRNIPSVFPELTGGVLDRRYILTRQTSLKSNSHWYEGHRETGPSGSQVQRVAIKLLSPDTSNQPHYLDAIGREVSMVSGLQNPNICPIMDFGCSATIFDPANDRLQLSNFAYIAYAFMGGGDLSDRMNRPVPMPLDVILGWHKTICDALSFVHENGILHAGLKPASIVFDDKGNPYLTDFAFAATQTDKSDFVMGAPAFLAPEQWKGEKTSPATDQYSMAAIAYLMITHRRPFEGQEIPEVRKRNFEMGPEPIAKCAARADVKIPRALNAVFTRALCENPDDRFPTIKDYHRELVRAASGKRADSRVSVFMSYRRGQNSSGWATFFQRELEREHGFRVFLDTQKQDAAMMVTDKIAYEIENCDIFVCLLSSETFASDWVLKEIEMAYNNNKPMISVRQESFGESSISLDYPEHVKALLSYDGIRLLDLQNEYVTEAVTKLAHRIKITVDE</sequence>
<dbReference type="SUPFAM" id="SSF52200">
    <property type="entry name" value="Toll/Interleukin receptor TIR domain"/>
    <property type="match status" value="1"/>
</dbReference>
<evidence type="ECO:0000259" key="11">
    <source>
        <dbReference type="PROSITE" id="PS50104"/>
    </source>
</evidence>
<dbReference type="InterPro" id="IPR008271">
    <property type="entry name" value="Ser/Thr_kinase_AS"/>
</dbReference>